<feature type="transmembrane region" description="Helical" evidence="2">
    <location>
        <begin position="102"/>
        <end position="126"/>
    </location>
</feature>
<evidence type="ECO:0008006" key="5">
    <source>
        <dbReference type="Google" id="ProtNLM"/>
    </source>
</evidence>
<evidence type="ECO:0000256" key="2">
    <source>
        <dbReference type="SAM" id="Phobius"/>
    </source>
</evidence>
<dbReference type="AlphaFoldDB" id="A0A1G2TX40"/>
<protein>
    <recommendedName>
        <fullName evidence="5">Baseplate protein J-like domain-containing protein</fullName>
    </recommendedName>
</protein>
<reference evidence="3 4" key="1">
    <citation type="journal article" date="2016" name="Nat. Commun.">
        <title>Thousands of microbial genomes shed light on interconnected biogeochemical processes in an aquifer system.</title>
        <authorList>
            <person name="Anantharaman K."/>
            <person name="Brown C.T."/>
            <person name="Hug L.A."/>
            <person name="Sharon I."/>
            <person name="Castelle C.J."/>
            <person name="Probst A.J."/>
            <person name="Thomas B.C."/>
            <person name="Singh A."/>
            <person name="Wilkins M.J."/>
            <person name="Karaoz U."/>
            <person name="Brodie E.L."/>
            <person name="Williams K.H."/>
            <person name="Hubbard S.S."/>
            <person name="Banfield J.F."/>
        </authorList>
    </citation>
    <scope>NUCLEOTIDE SEQUENCE [LARGE SCALE GENOMIC DNA]</scope>
</reference>
<feature type="region of interest" description="Disordered" evidence="1">
    <location>
        <begin position="1"/>
        <end position="28"/>
    </location>
</feature>
<keyword evidence="2" id="KW-0472">Membrane</keyword>
<gene>
    <name evidence="3" type="ORF">A3A96_00300</name>
</gene>
<name>A0A1G2TX40_9BACT</name>
<organism evidence="3 4">
    <name type="scientific">Candidatus Zambryskibacteria bacterium RIFCSPLOWO2_01_FULL_39_39</name>
    <dbReference type="NCBI Taxonomy" id="1802758"/>
    <lineage>
        <taxon>Bacteria</taxon>
        <taxon>Candidatus Zambryskiibacteriota</taxon>
    </lineage>
</organism>
<evidence type="ECO:0000313" key="3">
    <source>
        <dbReference type="EMBL" id="OHB01866.1"/>
    </source>
</evidence>
<comment type="caution">
    <text evidence="3">The sequence shown here is derived from an EMBL/GenBank/DDBJ whole genome shotgun (WGS) entry which is preliminary data.</text>
</comment>
<accession>A0A1G2TX40</accession>
<keyword evidence="2" id="KW-1133">Transmembrane helix</keyword>
<dbReference type="Proteomes" id="UP000177707">
    <property type="component" value="Unassembled WGS sequence"/>
</dbReference>
<dbReference type="EMBL" id="MHWB01000009">
    <property type="protein sequence ID" value="OHB01866.1"/>
    <property type="molecule type" value="Genomic_DNA"/>
</dbReference>
<sequence length="477" mass="52961">MPRIQFSDVTPPERRSIRNIPIPNGGKRKVSTIPITIKDSVQKTEPTPFVAPEEAPVSNLSSKISETRDIKNNDAYEYYYPKDKSESKQQDGLFRKSKRKTFVFGTIIVILIAVFVVSMMTVFASATISINPKTERVAVDTKIVGAKNEVMESDVRFEVIKLSELKTVSVEATGEEAVELKASGKIVIYNNFSSEPQRLIVRTRFENPEGLIYRIPESVIVPGKIVKGGVGTPGSVEVEIFADEAGEKYNIKKSDFTIPGFKNDAARFKNFYARSSTDITNGFIGKRKTVAPADKQTALQNIDTEAKINLKKSLETKIPDGLTLLSDSIIYKSRELSQKEETSSVLIGKEVTAYAIMLNKQDLSKKIINEYISNSTDWSNIKPIINDFSLLKIMNTPGDFETSDKINLQIGGQATIVADIDTNIISQRLLGAPKGDARKLMDEFAGILSITATVRPVWKQSFPKNPSKIYVQTTINN</sequence>
<keyword evidence="2" id="KW-0812">Transmembrane</keyword>
<proteinExistence type="predicted"/>
<dbReference type="STRING" id="1802758.A3A96_00300"/>
<evidence type="ECO:0000256" key="1">
    <source>
        <dbReference type="SAM" id="MobiDB-lite"/>
    </source>
</evidence>
<evidence type="ECO:0000313" key="4">
    <source>
        <dbReference type="Proteomes" id="UP000177707"/>
    </source>
</evidence>